<evidence type="ECO:0000256" key="1">
    <source>
        <dbReference type="SAM" id="MobiDB-lite"/>
    </source>
</evidence>
<dbReference type="EMBL" id="CM001887">
    <property type="protein sequence ID" value="EOY33903.1"/>
    <property type="molecule type" value="Genomic_DNA"/>
</dbReference>
<gene>
    <name evidence="2" type="ORF">TCM_041741</name>
</gene>
<keyword evidence="3" id="KW-1185">Reference proteome</keyword>
<reference evidence="2 3" key="1">
    <citation type="journal article" date="2013" name="Genome Biol.">
        <title>The genome sequence of the most widely cultivated cacao type and its use to identify candidate genes regulating pod color.</title>
        <authorList>
            <person name="Motamayor J.C."/>
            <person name="Mockaitis K."/>
            <person name="Schmutz J."/>
            <person name="Haiminen N."/>
            <person name="Iii D.L."/>
            <person name="Cornejo O."/>
            <person name="Findley S.D."/>
            <person name="Zheng P."/>
            <person name="Utro F."/>
            <person name="Royaert S."/>
            <person name="Saski C."/>
            <person name="Jenkins J."/>
            <person name="Podicheti R."/>
            <person name="Zhao M."/>
            <person name="Scheffler B.E."/>
            <person name="Stack J.C."/>
            <person name="Feltus F.A."/>
            <person name="Mustiga G.M."/>
            <person name="Amores F."/>
            <person name="Phillips W."/>
            <person name="Marelli J.P."/>
            <person name="May G.D."/>
            <person name="Shapiro H."/>
            <person name="Ma J."/>
            <person name="Bustamante C.D."/>
            <person name="Schnell R.J."/>
            <person name="Main D."/>
            <person name="Gilbert D."/>
            <person name="Parida L."/>
            <person name="Kuhn D.N."/>
        </authorList>
    </citation>
    <scope>NUCLEOTIDE SEQUENCE [LARGE SCALE GENOMIC DNA]</scope>
    <source>
        <strain evidence="3">cv. Matina 1-6</strain>
    </source>
</reference>
<dbReference type="InParanoid" id="A0A061GWV1"/>
<proteinExistence type="predicted"/>
<dbReference type="PANTHER" id="PTHR33738:SF8">
    <property type="entry name" value="OS05G0454500 PROTEIN"/>
    <property type="match status" value="1"/>
</dbReference>
<protein>
    <submittedName>
        <fullName evidence="2">Uncharacterized protein isoform 1</fullName>
    </submittedName>
</protein>
<dbReference type="FunCoup" id="A0A061GWV1">
    <property type="interactions" value="111"/>
</dbReference>
<dbReference type="Proteomes" id="UP000026915">
    <property type="component" value="Chromosome 9"/>
</dbReference>
<dbReference type="OMA" id="EYWQKQS"/>
<feature type="compositionally biased region" description="Polar residues" evidence="1">
    <location>
        <begin position="1"/>
        <end position="14"/>
    </location>
</feature>
<evidence type="ECO:0000313" key="2">
    <source>
        <dbReference type="EMBL" id="EOY33903.1"/>
    </source>
</evidence>
<dbReference type="PANTHER" id="PTHR33738">
    <property type="entry name" value="EMB|CAB82975.1"/>
    <property type="match status" value="1"/>
</dbReference>
<dbReference type="eggNOG" id="ENOG502S2FB">
    <property type="taxonomic scope" value="Eukaryota"/>
</dbReference>
<feature type="compositionally biased region" description="Low complexity" evidence="1">
    <location>
        <begin position="161"/>
        <end position="170"/>
    </location>
</feature>
<feature type="region of interest" description="Disordered" evidence="1">
    <location>
        <begin position="161"/>
        <end position="194"/>
    </location>
</feature>
<feature type="region of interest" description="Disordered" evidence="1">
    <location>
        <begin position="1"/>
        <end position="29"/>
    </location>
</feature>
<feature type="compositionally biased region" description="Polar residues" evidence="1">
    <location>
        <begin position="184"/>
        <end position="194"/>
    </location>
</feature>
<sequence length="237" mass="26344">MESKRQVGSSSSFTADLFGSKESSSSTSKGIFSSIFPPPSMVYTLSHAGGCSCYGYRGREELLKLQGVRILAKSVFRRFSLETWNASIGENKFQVYLLVNSSTFVSIGAYPQNFSVFTPLAEGATYNIPNKERNSVFQEERAEPCHLSSSLYYGGQDIYSRSSSTQTSTSYPIFKKDGGEDDPNGNNSQDASRGNWWQGTDVRFIIRACASSAYGFSISFPRNSYSKQIIMEDKKYE</sequence>
<name>A0A061GWV1_THECC</name>
<evidence type="ECO:0000313" key="3">
    <source>
        <dbReference type="Proteomes" id="UP000026915"/>
    </source>
</evidence>
<feature type="compositionally biased region" description="Low complexity" evidence="1">
    <location>
        <begin position="18"/>
        <end position="29"/>
    </location>
</feature>
<organism evidence="2 3">
    <name type="scientific">Theobroma cacao</name>
    <name type="common">Cacao</name>
    <name type="synonym">Cocoa</name>
    <dbReference type="NCBI Taxonomy" id="3641"/>
    <lineage>
        <taxon>Eukaryota</taxon>
        <taxon>Viridiplantae</taxon>
        <taxon>Streptophyta</taxon>
        <taxon>Embryophyta</taxon>
        <taxon>Tracheophyta</taxon>
        <taxon>Spermatophyta</taxon>
        <taxon>Magnoliopsida</taxon>
        <taxon>eudicotyledons</taxon>
        <taxon>Gunneridae</taxon>
        <taxon>Pentapetalae</taxon>
        <taxon>rosids</taxon>
        <taxon>malvids</taxon>
        <taxon>Malvales</taxon>
        <taxon>Malvaceae</taxon>
        <taxon>Byttnerioideae</taxon>
        <taxon>Theobroma</taxon>
    </lineage>
</organism>
<accession>A0A061GWV1</accession>
<dbReference type="AlphaFoldDB" id="A0A061GWV1"/>
<dbReference type="HOGENOM" id="CLU_1172453_0_0_1"/>
<dbReference type="Gramene" id="EOY33903">
    <property type="protein sequence ID" value="EOY33903"/>
    <property type="gene ID" value="TCM_041741"/>
</dbReference>